<name>A0A3P6TFW4_CYLGO</name>
<gene>
    <name evidence="1" type="ORF">CGOC_LOCUS8220</name>
</gene>
<dbReference type="Proteomes" id="UP000271889">
    <property type="component" value="Unassembled WGS sequence"/>
</dbReference>
<dbReference type="Gene3D" id="2.70.160.11">
    <property type="entry name" value="Hnrnp arginine n-methyltransferase1"/>
    <property type="match status" value="1"/>
</dbReference>
<organism evidence="1 2">
    <name type="scientific">Cylicostephanus goldi</name>
    <name type="common">Nematode worm</name>
    <dbReference type="NCBI Taxonomy" id="71465"/>
    <lineage>
        <taxon>Eukaryota</taxon>
        <taxon>Metazoa</taxon>
        <taxon>Ecdysozoa</taxon>
        <taxon>Nematoda</taxon>
        <taxon>Chromadorea</taxon>
        <taxon>Rhabditida</taxon>
        <taxon>Rhabditina</taxon>
        <taxon>Rhabditomorpha</taxon>
        <taxon>Strongyloidea</taxon>
        <taxon>Strongylidae</taxon>
        <taxon>Cylicostephanus</taxon>
    </lineage>
</organism>
<dbReference type="AlphaFoldDB" id="A0A3P6TFW4"/>
<dbReference type="EMBL" id="UYRV01029839">
    <property type="protein sequence ID" value="VDK84047.1"/>
    <property type="molecule type" value="Genomic_DNA"/>
</dbReference>
<reference evidence="1 2" key="1">
    <citation type="submission" date="2018-11" db="EMBL/GenBank/DDBJ databases">
        <authorList>
            <consortium name="Pathogen Informatics"/>
        </authorList>
    </citation>
    <scope>NUCLEOTIDE SEQUENCE [LARGE SCALE GENOMIC DNA]</scope>
</reference>
<evidence type="ECO:0000313" key="2">
    <source>
        <dbReference type="Proteomes" id="UP000271889"/>
    </source>
</evidence>
<keyword evidence="2" id="KW-1185">Reference proteome</keyword>
<accession>A0A3P6TFW4</accession>
<evidence type="ECO:0000313" key="1">
    <source>
        <dbReference type="EMBL" id="VDK84047.1"/>
    </source>
</evidence>
<proteinExistence type="predicted"/>
<dbReference type="OrthoDB" id="412876at2759"/>
<protein>
    <submittedName>
        <fullName evidence="1">Uncharacterized protein</fullName>
    </submittedName>
</protein>
<sequence length="116" mass="13261">MTPWQNLRFWYDVQSLRKSLGSNLKVYPQKAILYGLCERFDHLQNTAAPVGIVNGFDLSLFDDLSQKARTATTPLVDNHPLWEYNGVATSEKFEVLRFDLNQDPHDVHASLEVSLP</sequence>